<keyword evidence="2" id="KW-1185">Reference proteome</keyword>
<dbReference type="InterPro" id="IPR027417">
    <property type="entry name" value="P-loop_NTPase"/>
</dbReference>
<dbReference type="EMBL" id="CP061800">
    <property type="protein sequence ID" value="QTA85410.1"/>
    <property type="molecule type" value="Genomic_DNA"/>
</dbReference>
<evidence type="ECO:0000313" key="1">
    <source>
        <dbReference type="EMBL" id="QTA85410.1"/>
    </source>
</evidence>
<protein>
    <submittedName>
        <fullName evidence="1">P-loop domain-containing protein</fullName>
    </submittedName>
</protein>
<dbReference type="SUPFAM" id="SSF52540">
    <property type="entry name" value="P-loop containing nucleoside triphosphate hydrolases"/>
    <property type="match status" value="1"/>
</dbReference>
<evidence type="ECO:0000313" key="2">
    <source>
        <dbReference type="Proteomes" id="UP000663722"/>
    </source>
</evidence>
<sequence>MRAGEYAGNYQEGYEDYGQLFTQVGKVSHRSCILLTSREKPKEIAMMEGDNKPVRSLLLGGLDESDARNIFSEIGDSFSGSDEDWQKLVRFYNGNPLALKLAARHINEVFFGDISEFLRNKEQIFYDLKDLLDWHFERMSDAEKEIMCWMAINREPVSKKFLLRYLTAP</sequence>
<reference evidence="1" key="1">
    <citation type="journal article" date="2021" name="Microb. Physiol.">
        <title>Proteogenomic Insights into the Physiology of Marine, Sulfate-Reducing, Filamentous Desulfonema limicola and Desulfonema magnum.</title>
        <authorList>
            <person name="Schnaars V."/>
            <person name="Wohlbrand L."/>
            <person name="Scheve S."/>
            <person name="Hinrichs C."/>
            <person name="Reinhardt R."/>
            <person name="Rabus R."/>
        </authorList>
    </citation>
    <scope>NUCLEOTIDE SEQUENCE</scope>
    <source>
        <strain evidence="1">4be13</strain>
    </source>
</reference>
<proteinExistence type="predicted"/>
<dbReference type="KEGG" id="dmm:dnm_014190"/>
<organism evidence="1 2">
    <name type="scientific">Desulfonema magnum</name>
    <dbReference type="NCBI Taxonomy" id="45655"/>
    <lineage>
        <taxon>Bacteria</taxon>
        <taxon>Pseudomonadati</taxon>
        <taxon>Thermodesulfobacteriota</taxon>
        <taxon>Desulfobacteria</taxon>
        <taxon>Desulfobacterales</taxon>
        <taxon>Desulfococcaceae</taxon>
        <taxon>Desulfonema</taxon>
    </lineage>
</organism>
<gene>
    <name evidence="1" type="ORF">dnm_014190</name>
</gene>
<dbReference type="Proteomes" id="UP000663722">
    <property type="component" value="Chromosome"/>
</dbReference>
<name>A0A975GLB9_9BACT</name>
<dbReference type="AlphaFoldDB" id="A0A975GLB9"/>
<dbReference type="RefSeq" id="WP_207681488.1">
    <property type="nucleotide sequence ID" value="NZ_CP061800.1"/>
</dbReference>
<accession>A0A975GLB9</accession>